<dbReference type="InterPro" id="IPR050789">
    <property type="entry name" value="Diverse_Enzym_Activities"/>
</dbReference>
<dbReference type="OrthoDB" id="428260at2759"/>
<proteinExistence type="predicted"/>
<feature type="domain" description="Beta-lactamase-related" evidence="1">
    <location>
        <begin position="26"/>
        <end position="396"/>
    </location>
</feature>
<evidence type="ECO:0000313" key="2">
    <source>
        <dbReference type="EMBL" id="KAF2271061.1"/>
    </source>
</evidence>
<dbReference type="Pfam" id="PF00144">
    <property type="entry name" value="Beta-lactamase"/>
    <property type="match status" value="1"/>
</dbReference>
<protein>
    <submittedName>
        <fullName evidence="2">Beta-lactamase/transpeptidase-like protein</fullName>
    </submittedName>
</protein>
<dbReference type="PANTHER" id="PTHR43283:SF3">
    <property type="entry name" value="BETA-LACTAMASE FAMILY PROTEIN (AFU_ORTHOLOGUE AFUA_5G07500)"/>
    <property type="match status" value="1"/>
</dbReference>
<accession>A0A9P4ND30</accession>
<evidence type="ECO:0000313" key="3">
    <source>
        <dbReference type="Proteomes" id="UP000800093"/>
    </source>
</evidence>
<dbReference type="AlphaFoldDB" id="A0A9P4ND30"/>
<evidence type="ECO:0000259" key="1">
    <source>
        <dbReference type="Pfam" id="PF00144"/>
    </source>
</evidence>
<dbReference type="InterPro" id="IPR012338">
    <property type="entry name" value="Beta-lactam/transpept-like"/>
</dbReference>
<gene>
    <name evidence="2" type="ORF">CC78DRAFT_10553</name>
</gene>
<keyword evidence="3" id="KW-1185">Reference proteome</keyword>
<dbReference type="InterPro" id="IPR001466">
    <property type="entry name" value="Beta-lactam-related"/>
</dbReference>
<dbReference type="Gene3D" id="3.40.710.10">
    <property type="entry name" value="DD-peptidase/beta-lactamase superfamily"/>
    <property type="match status" value="1"/>
</dbReference>
<comment type="caution">
    <text evidence="2">The sequence shown here is derived from an EMBL/GenBank/DDBJ whole genome shotgun (WGS) entry which is preliminary data.</text>
</comment>
<name>A0A9P4ND30_9PLEO</name>
<dbReference type="PANTHER" id="PTHR43283">
    <property type="entry name" value="BETA-LACTAMASE-RELATED"/>
    <property type="match status" value="1"/>
</dbReference>
<dbReference type="SUPFAM" id="SSF56601">
    <property type="entry name" value="beta-lactamase/transpeptidase-like"/>
    <property type="match status" value="1"/>
</dbReference>
<reference evidence="3" key="1">
    <citation type="journal article" date="2020" name="Stud. Mycol.">
        <title>101 Dothideomycetes genomes: A test case for predicting lifestyles and emergence of pathogens.</title>
        <authorList>
            <person name="Haridas S."/>
            <person name="Albert R."/>
            <person name="Binder M."/>
            <person name="Bloem J."/>
            <person name="LaButti K."/>
            <person name="Salamov A."/>
            <person name="Andreopoulos B."/>
            <person name="Baker S."/>
            <person name="Barry K."/>
            <person name="Bills G."/>
            <person name="Bluhm B."/>
            <person name="Cannon C."/>
            <person name="Castanera R."/>
            <person name="Culley D."/>
            <person name="Daum C."/>
            <person name="Ezra D."/>
            <person name="Gonzalez J."/>
            <person name="Henrissat B."/>
            <person name="Kuo A."/>
            <person name="Liang C."/>
            <person name="Lipzen A."/>
            <person name="Lutzoni F."/>
            <person name="Magnuson J."/>
            <person name="Mondo S."/>
            <person name="Nolan M."/>
            <person name="Ohm R."/>
            <person name="Pangilinan J."/>
            <person name="Park H.-J."/>
            <person name="Ramirez L."/>
            <person name="Alfaro M."/>
            <person name="Sun H."/>
            <person name="Tritt A."/>
            <person name="Yoshinaga Y."/>
            <person name="Zwiers L.-H."/>
            <person name="Turgeon B."/>
            <person name="Goodwin S."/>
            <person name="Spatafora J."/>
            <person name="Crous P."/>
            <person name="Grigoriev I."/>
        </authorList>
    </citation>
    <scope>NUCLEOTIDE SEQUENCE [LARGE SCALE GENOMIC DNA]</scope>
    <source>
        <strain evidence="3">CBS 304.66</strain>
    </source>
</reference>
<organism evidence="2 3">
    <name type="scientific">Lojkania enalia</name>
    <dbReference type="NCBI Taxonomy" id="147567"/>
    <lineage>
        <taxon>Eukaryota</taxon>
        <taxon>Fungi</taxon>
        <taxon>Dikarya</taxon>
        <taxon>Ascomycota</taxon>
        <taxon>Pezizomycotina</taxon>
        <taxon>Dothideomycetes</taxon>
        <taxon>Pleosporomycetidae</taxon>
        <taxon>Pleosporales</taxon>
        <taxon>Pleosporales incertae sedis</taxon>
        <taxon>Lojkania</taxon>
    </lineage>
</organism>
<dbReference type="EMBL" id="ML986578">
    <property type="protein sequence ID" value="KAF2271061.1"/>
    <property type="molecule type" value="Genomic_DNA"/>
</dbReference>
<sequence>MPLSPESIQNVTSILDGATSKGISGAPGLVFLAVDKSGHTLVEHASGTRGVNSKDPMDMNTTFWIASMTKIVTTIACMQLYEQGKMPLDDAEFVEKWAPEIGKKRVFVDGVTPQDQQGKVTVRMLLAHTAGFGYTFLDPRPMIHGWPVGIDEFAGDEIDYISSPMVNQPGSMWEYGISIDWAGIILERATGLRLNDYFQKYICGPLGLNATTMFPNKEQQQNLAYMHQRDTEGNLTVRDHAYRRPLNVVTKEQQANMFHSGGAGLFSKPREYAKIITTLLNNGTCPTTGSKLLSSSTVNLMFENQIPNQPNFARAGPPPPKPLLANAAPEMYPQEGDPPQGWGLSMFLTLEPGTSGAPKGTGRGANTGWWCGLANSYWWVDREKGVAGVLCSQVLPFGDPKVVPTWWEVERALYQGLGEKK</sequence>
<dbReference type="Proteomes" id="UP000800093">
    <property type="component" value="Unassembled WGS sequence"/>
</dbReference>